<accession>A0A1I7T632</accession>
<keyword evidence="2" id="KW-1185">Reference proteome</keyword>
<dbReference type="Proteomes" id="UP000095282">
    <property type="component" value="Unplaced"/>
</dbReference>
<dbReference type="STRING" id="1561998.A0A1I7T632"/>
<organism evidence="2 3">
    <name type="scientific">Caenorhabditis tropicalis</name>
    <dbReference type="NCBI Taxonomy" id="1561998"/>
    <lineage>
        <taxon>Eukaryota</taxon>
        <taxon>Metazoa</taxon>
        <taxon>Ecdysozoa</taxon>
        <taxon>Nematoda</taxon>
        <taxon>Chromadorea</taxon>
        <taxon>Rhabditida</taxon>
        <taxon>Rhabditina</taxon>
        <taxon>Rhabditomorpha</taxon>
        <taxon>Rhabditoidea</taxon>
        <taxon>Rhabditidae</taxon>
        <taxon>Peloderinae</taxon>
        <taxon>Caenorhabditis</taxon>
    </lineage>
</organism>
<feature type="signal peptide" evidence="1">
    <location>
        <begin position="1"/>
        <end position="17"/>
    </location>
</feature>
<evidence type="ECO:0000313" key="2">
    <source>
        <dbReference type="Proteomes" id="UP000095282"/>
    </source>
</evidence>
<dbReference type="eggNOG" id="KOG3627">
    <property type="taxonomic scope" value="Eukaryota"/>
</dbReference>
<protein>
    <submittedName>
        <fullName evidence="3">Uncharacterized protein</fullName>
    </submittedName>
</protein>
<dbReference type="Pfam" id="PF03761">
    <property type="entry name" value="DUF316"/>
    <property type="match status" value="1"/>
</dbReference>
<dbReference type="AlphaFoldDB" id="A0A1I7T632"/>
<dbReference type="PANTHER" id="PTHR22596">
    <property type="entry name" value="TRYPSIN-LIKE PROTEASE PROTEIN 6"/>
    <property type="match status" value="1"/>
</dbReference>
<dbReference type="InterPro" id="IPR005514">
    <property type="entry name" value="DUF316"/>
</dbReference>
<dbReference type="PANTHER" id="PTHR22596:SF5">
    <property type="entry name" value="PEPTIDASE S1 DOMAIN-CONTAINING PROTEIN"/>
    <property type="match status" value="1"/>
</dbReference>
<name>A0A1I7T632_9PELO</name>
<evidence type="ECO:0000313" key="3">
    <source>
        <dbReference type="WBParaSite" id="Csp11.Scaffold518.g2760.t1"/>
    </source>
</evidence>
<keyword evidence="1" id="KW-0732">Signal</keyword>
<reference evidence="3" key="1">
    <citation type="submission" date="2016-11" db="UniProtKB">
        <authorList>
            <consortium name="WormBaseParasite"/>
        </authorList>
    </citation>
    <scope>IDENTIFICATION</scope>
</reference>
<sequence length="329" mass="37451">MKSHFLCFSLVLTVSLAARIEYSVLSSEENNQLQETCGRDVHYHTKVLNGETADKFPSAASVNIKGVLTASIISPRHVLLFNIFEFDKETMRLSLFNDTELIEKGDCDINDWILPEEVNEWFVVKFANGKGDEKQENKVRRIAVLGGCIAIDTYKPMILELENNMEFDEGHGPVCIPSIEDVEEFKGEEEFTVYGLGPKGDKLTSAQFIEKECEKSHDWNYVFCGKALNESKGLCSVRDIKTFPYQLIIIRVTLEVAPSFDPGICAVSFWVFMPKETPVVRPLHKSTKNRNSLTFATTPTQFAVKQESVRMLWKNSQKDRMLTEERLTK</sequence>
<dbReference type="WBParaSite" id="Csp11.Scaffold518.g2760.t1">
    <property type="protein sequence ID" value="Csp11.Scaffold518.g2760.t1"/>
    <property type="gene ID" value="Csp11.Scaffold518.g2760"/>
</dbReference>
<feature type="chain" id="PRO_5009307081" evidence="1">
    <location>
        <begin position="18"/>
        <end position="329"/>
    </location>
</feature>
<proteinExistence type="predicted"/>
<evidence type="ECO:0000256" key="1">
    <source>
        <dbReference type="SAM" id="SignalP"/>
    </source>
</evidence>